<evidence type="ECO:0000256" key="1">
    <source>
        <dbReference type="ARBA" id="ARBA00022729"/>
    </source>
</evidence>
<reference evidence="4" key="2">
    <citation type="submission" date="2018-05" db="EMBL/GenBank/DDBJ databases">
        <authorList>
            <person name="Lanie J.A."/>
            <person name="Ng W.-L."/>
            <person name="Kazmierczak K.M."/>
            <person name="Andrzejewski T.M."/>
            <person name="Davidsen T.M."/>
            <person name="Wayne K.J."/>
            <person name="Tettelin H."/>
            <person name="Glass J.I."/>
            <person name="Rusch D."/>
            <person name="Podicherti R."/>
            <person name="Tsui H.-C.T."/>
            <person name="Winkler M.E."/>
        </authorList>
    </citation>
    <scope>NUCLEOTIDE SEQUENCE [LARGE SCALE GENOMIC DNA]</scope>
    <source>
        <strain evidence="4">ZY111</strain>
    </source>
</reference>
<dbReference type="InterPro" id="IPR026444">
    <property type="entry name" value="Secre_tail"/>
</dbReference>
<dbReference type="CDD" id="cd06263">
    <property type="entry name" value="MAM"/>
    <property type="match status" value="1"/>
</dbReference>
<evidence type="ECO:0000256" key="2">
    <source>
        <dbReference type="SAM" id="SignalP"/>
    </source>
</evidence>
<name>A0A2U2X191_9FLAO</name>
<dbReference type="GO" id="GO:0005975">
    <property type="term" value="P:carbohydrate metabolic process"/>
    <property type="evidence" value="ECO:0007669"/>
    <property type="project" value="UniProtKB-ARBA"/>
</dbReference>
<dbReference type="InterPro" id="IPR008754">
    <property type="entry name" value="Peptidase_M43"/>
</dbReference>
<feature type="signal peptide" evidence="2">
    <location>
        <begin position="1"/>
        <end position="32"/>
    </location>
</feature>
<dbReference type="CDD" id="cd00146">
    <property type="entry name" value="PKD"/>
    <property type="match status" value="1"/>
</dbReference>
<keyword evidence="1 2" id="KW-0732">Signal</keyword>
<accession>A0A2U2X191</accession>
<dbReference type="InterPro" id="IPR013783">
    <property type="entry name" value="Ig-like_fold"/>
</dbReference>
<dbReference type="InterPro" id="IPR013320">
    <property type="entry name" value="ConA-like_dom_sf"/>
</dbReference>
<dbReference type="SUPFAM" id="SSF49299">
    <property type="entry name" value="PKD domain"/>
    <property type="match status" value="1"/>
</dbReference>
<dbReference type="PROSITE" id="PS50060">
    <property type="entry name" value="MAM_2"/>
    <property type="match status" value="1"/>
</dbReference>
<dbReference type="Pfam" id="PF18962">
    <property type="entry name" value="Por_Secre_tail"/>
    <property type="match status" value="1"/>
</dbReference>
<dbReference type="SMART" id="SM00137">
    <property type="entry name" value="MAM"/>
    <property type="match status" value="1"/>
</dbReference>
<gene>
    <name evidence="4" type="ORF">DIS18_14720</name>
</gene>
<comment type="caution">
    <text evidence="4">The sequence shown here is derived from an EMBL/GenBank/DDBJ whole genome shotgun (WGS) entry which is preliminary data.</text>
</comment>
<dbReference type="InterPro" id="IPR051560">
    <property type="entry name" value="MAM_domain-containing"/>
</dbReference>
<evidence type="ECO:0000313" key="5">
    <source>
        <dbReference type="Proteomes" id="UP000245375"/>
    </source>
</evidence>
<dbReference type="NCBIfam" id="TIGR04183">
    <property type="entry name" value="Por_Secre_tail"/>
    <property type="match status" value="1"/>
</dbReference>
<reference evidence="4" key="1">
    <citation type="submission" date="2018-05" db="EMBL/GenBank/DDBJ databases">
        <title>Algibacter marinivivus sp. nov., isolated from sample around a algae.</title>
        <authorList>
            <person name="Zhong X."/>
        </authorList>
    </citation>
    <scope>NUCLEOTIDE SEQUENCE [LARGE SCALE GENOMIC DNA]</scope>
    <source>
        <strain evidence="4">ZY111</strain>
    </source>
</reference>
<dbReference type="InterPro" id="IPR024079">
    <property type="entry name" value="MetalloPept_cat_dom_sf"/>
</dbReference>
<sequence length="647" mass="72400">MFSSQMNILTYKPKFFMLLVFLSIAFTSFSQNKEESVCGNTTSSKSIAFYQNIKPQLKKFENDFFAAKSARGTVPTNVLNSIPVKVYIIRNSDGSGGLSMSELDAAFSNLNSIYEGAFLEFFMCDGVEYINDDKLCHFQRGDEKSFTETHYVPGLINMYFTDYIENESNQSICGYSDNVGRNDIVVMKNNCATNGSSLPHELGHFFSLLHTHGADNNQMTTELVDGSNCDTDGDGICDTPADPRLKSSTVNTSCDYTGNETDANGDVYNPDTNNMMSYSRKSCRTHFSEQQLARMYAFYMTTKNYLSCPSFNANITVNESETCDGSLTVNFENSCENVTEWKWDVDGDGNIDYTSAKPSHTFDSGIYDVVLTVSNKSRTIRKKFTNFIKVGTHTDLLDENFEDFNMLEKHGWTSKDVSGHGYHWYSNFGNTQSGETGPLNYMNSDNKLNTYIFAEASGAQPGDVTEFISPCIDVNYQNSELEFAYHMFGKDIGELHVDIKTDSGYVNDVIDPIYGSQQNNQSDDFITKSVNLSSYANETIKVRFRAVRGNGWEGDIAIDNILVKTIHTAISDDIYKVYPNPIKGDILYVKNIDLENPSTYQISNIYGQAFSAGTLTNNAIDFSSLPSGTYLLRLTNGKRSVIKKIIK</sequence>
<dbReference type="Gene3D" id="2.60.40.10">
    <property type="entry name" value="Immunoglobulins"/>
    <property type="match status" value="1"/>
</dbReference>
<dbReference type="AlphaFoldDB" id="A0A2U2X191"/>
<dbReference type="PANTHER" id="PTHR23282:SF101">
    <property type="entry name" value="MAM DOMAIN-CONTAINING PROTEIN"/>
    <property type="match status" value="1"/>
</dbReference>
<dbReference type="Gene3D" id="3.40.390.10">
    <property type="entry name" value="Collagenase (Catalytic Domain)"/>
    <property type="match status" value="1"/>
</dbReference>
<dbReference type="OrthoDB" id="6278496at2"/>
<dbReference type="NCBIfam" id="NF038128">
    <property type="entry name" value="choice_anch_J"/>
    <property type="match status" value="1"/>
</dbReference>
<evidence type="ECO:0000259" key="3">
    <source>
        <dbReference type="PROSITE" id="PS50060"/>
    </source>
</evidence>
<proteinExistence type="predicted"/>
<dbReference type="EMBL" id="QFRI01000005">
    <property type="protein sequence ID" value="PWH81529.1"/>
    <property type="molecule type" value="Genomic_DNA"/>
</dbReference>
<dbReference type="InterPro" id="IPR035986">
    <property type="entry name" value="PKD_dom_sf"/>
</dbReference>
<dbReference type="SUPFAM" id="SSF49899">
    <property type="entry name" value="Concanavalin A-like lectins/glucanases"/>
    <property type="match status" value="1"/>
</dbReference>
<dbReference type="GO" id="GO:0004553">
    <property type="term" value="F:hydrolase activity, hydrolyzing O-glycosyl compounds"/>
    <property type="evidence" value="ECO:0007669"/>
    <property type="project" value="UniProtKB-ARBA"/>
</dbReference>
<dbReference type="InterPro" id="IPR000998">
    <property type="entry name" value="MAM_dom"/>
</dbReference>
<organism evidence="4 5">
    <name type="scientific">Algibacter marinivivus</name>
    <dbReference type="NCBI Taxonomy" id="2100723"/>
    <lineage>
        <taxon>Bacteria</taxon>
        <taxon>Pseudomonadati</taxon>
        <taxon>Bacteroidota</taxon>
        <taxon>Flavobacteriia</taxon>
        <taxon>Flavobacteriales</taxon>
        <taxon>Flavobacteriaceae</taxon>
        <taxon>Algibacter</taxon>
    </lineage>
</organism>
<dbReference type="Pfam" id="PF05572">
    <property type="entry name" value="Peptidase_M43"/>
    <property type="match status" value="1"/>
</dbReference>
<feature type="domain" description="MAM" evidence="3">
    <location>
        <begin position="397"/>
        <end position="563"/>
    </location>
</feature>
<dbReference type="PANTHER" id="PTHR23282">
    <property type="entry name" value="APICAL ENDOSOMAL GLYCOPROTEIN PRECURSOR"/>
    <property type="match status" value="1"/>
</dbReference>
<feature type="chain" id="PRO_5015589453" description="MAM domain-containing protein" evidence="2">
    <location>
        <begin position="33"/>
        <end position="647"/>
    </location>
</feature>
<dbReference type="Gene3D" id="2.60.120.200">
    <property type="match status" value="1"/>
</dbReference>
<dbReference type="GO" id="GO:0016020">
    <property type="term" value="C:membrane"/>
    <property type="evidence" value="ECO:0007669"/>
    <property type="project" value="InterPro"/>
</dbReference>
<dbReference type="GO" id="GO:0008237">
    <property type="term" value="F:metallopeptidase activity"/>
    <property type="evidence" value="ECO:0007669"/>
    <property type="project" value="InterPro"/>
</dbReference>
<dbReference type="Pfam" id="PF00629">
    <property type="entry name" value="MAM"/>
    <property type="match status" value="1"/>
</dbReference>
<dbReference type="Pfam" id="PF18911">
    <property type="entry name" value="PKD_4"/>
    <property type="match status" value="1"/>
</dbReference>
<dbReference type="InterPro" id="IPR000601">
    <property type="entry name" value="PKD_dom"/>
</dbReference>
<dbReference type="Proteomes" id="UP000245375">
    <property type="component" value="Unassembled WGS sequence"/>
</dbReference>
<protein>
    <recommendedName>
        <fullName evidence="3">MAM domain-containing protein</fullName>
    </recommendedName>
</protein>
<evidence type="ECO:0000313" key="4">
    <source>
        <dbReference type="EMBL" id="PWH81529.1"/>
    </source>
</evidence>
<keyword evidence="5" id="KW-1185">Reference proteome</keyword>